<comment type="caution">
    <text evidence="1">The sequence shown here is derived from an EMBL/GenBank/DDBJ whole genome shotgun (WGS) entry which is preliminary data.</text>
</comment>
<dbReference type="Gramene" id="rna13931">
    <property type="protein sequence ID" value="RHN66021.1"/>
    <property type="gene ID" value="gene13931"/>
</dbReference>
<protein>
    <submittedName>
        <fullName evidence="1">Uncharacterized protein</fullName>
    </submittedName>
</protein>
<gene>
    <name evidence="1" type="ORF">MtrunA17_Chr3g0086261</name>
</gene>
<reference evidence="1" key="1">
    <citation type="journal article" date="2018" name="Nat. Plants">
        <title>Whole-genome landscape of Medicago truncatula symbiotic genes.</title>
        <authorList>
            <person name="Pecrix Y."/>
            <person name="Gamas P."/>
            <person name="Carrere S."/>
        </authorList>
    </citation>
    <scope>NUCLEOTIDE SEQUENCE</scope>
    <source>
        <tissue evidence="1">Leaves</tissue>
    </source>
</reference>
<organism evidence="1">
    <name type="scientific">Medicago truncatula</name>
    <name type="common">Barrel medic</name>
    <name type="synonym">Medicago tribuloides</name>
    <dbReference type="NCBI Taxonomy" id="3880"/>
    <lineage>
        <taxon>Eukaryota</taxon>
        <taxon>Viridiplantae</taxon>
        <taxon>Streptophyta</taxon>
        <taxon>Embryophyta</taxon>
        <taxon>Tracheophyta</taxon>
        <taxon>Spermatophyta</taxon>
        <taxon>Magnoliopsida</taxon>
        <taxon>eudicotyledons</taxon>
        <taxon>Gunneridae</taxon>
        <taxon>Pentapetalae</taxon>
        <taxon>rosids</taxon>
        <taxon>fabids</taxon>
        <taxon>Fabales</taxon>
        <taxon>Fabaceae</taxon>
        <taxon>Papilionoideae</taxon>
        <taxon>50 kb inversion clade</taxon>
        <taxon>NPAAA clade</taxon>
        <taxon>Hologalegina</taxon>
        <taxon>IRL clade</taxon>
        <taxon>Trifolieae</taxon>
        <taxon>Medicago</taxon>
    </lineage>
</organism>
<proteinExistence type="predicted"/>
<name>A0A396IMK8_MEDTR</name>
<accession>A0A396IMK8</accession>
<sequence length="48" mass="5699">MLFFLYIIFTSLLEAVLYCFFNDKNELFTNHYVLIWISYCVGLGCCCN</sequence>
<evidence type="ECO:0000313" key="1">
    <source>
        <dbReference type="EMBL" id="RHN66021.1"/>
    </source>
</evidence>
<dbReference type="EMBL" id="PSQE01000003">
    <property type="protein sequence ID" value="RHN66021.1"/>
    <property type="molecule type" value="Genomic_DNA"/>
</dbReference>
<dbReference type="Proteomes" id="UP000265566">
    <property type="component" value="Chromosome 3"/>
</dbReference>
<dbReference type="AlphaFoldDB" id="A0A396IMK8"/>